<sequence>MSRWRWRVTLRVRRAVREHRVWFTQKAARELEESVLRLDHADALDILAELTPEDAFQALASEVTGEPLYVYRIRVSGVPLYIKLALRGRCDVISFHDDEGPADGEEVEVD</sequence>
<dbReference type="GO" id="GO:0009372">
    <property type="term" value="P:quorum sensing"/>
    <property type="evidence" value="ECO:0007669"/>
    <property type="project" value="InterPro"/>
</dbReference>
<dbReference type="Gene3D" id="3.30.2310.40">
    <property type="match status" value="1"/>
</dbReference>
<dbReference type="InterPro" id="IPR038493">
    <property type="entry name" value="MqsR_sf"/>
</dbReference>
<dbReference type="Proteomes" id="UP000696931">
    <property type="component" value="Unassembled WGS sequence"/>
</dbReference>
<dbReference type="EMBL" id="JACRIW010000031">
    <property type="protein sequence ID" value="MBI5168574.1"/>
    <property type="molecule type" value="Genomic_DNA"/>
</dbReference>
<evidence type="ECO:0000313" key="1">
    <source>
        <dbReference type="EMBL" id="MBI5168574.1"/>
    </source>
</evidence>
<name>A0A933SA70_UNCEI</name>
<dbReference type="GO" id="GO:0044010">
    <property type="term" value="P:single-species biofilm formation"/>
    <property type="evidence" value="ECO:0007669"/>
    <property type="project" value="InterPro"/>
</dbReference>
<dbReference type="InterPro" id="IPR031451">
    <property type="entry name" value="MqsR_toxin"/>
</dbReference>
<organism evidence="1 2">
    <name type="scientific">Eiseniibacteriota bacterium</name>
    <dbReference type="NCBI Taxonomy" id="2212470"/>
    <lineage>
        <taxon>Bacteria</taxon>
        <taxon>Candidatus Eiseniibacteriota</taxon>
    </lineage>
</organism>
<protein>
    <submittedName>
        <fullName evidence="1">Type II toxin-antitoxin system MqsR family toxin</fullName>
    </submittedName>
</protein>
<reference evidence="1" key="1">
    <citation type="submission" date="2020-07" db="EMBL/GenBank/DDBJ databases">
        <title>Huge and variable diversity of episymbiotic CPR bacteria and DPANN archaea in groundwater ecosystems.</title>
        <authorList>
            <person name="He C.Y."/>
            <person name="Keren R."/>
            <person name="Whittaker M."/>
            <person name="Farag I.F."/>
            <person name="Doudna J."/>
            <person name="Cate J.H.D."/>
            <person name="Banfield J.F."/>
        </authorList>
    </citation>
    <scope>NUCLEOTIDE SEQUENCE</scope>
    <source>
        <strain evidence="1">NC_groundwater_1813_Pr3_B-0.1um_71_17</strain>
    </source>
</reference>
<comment type="caution">
    <text evidence="1">The sequence shown here is derived from an EMBL/GenBank/DDBJ whole genome shotgun (WGS) entry which is preliminary data.</text>
</comment>
<accession>A0A933SA70</accession>
<dbReference type="Pfam" id="PF15723">
    <property type="entry name" value="MqsR_toxin"/>
    <property type="match status" value="1"/>
</dbReference>
<dbReference type="GO" id="GO:0017148">
    <property type="term" value="P:negative regulation of translation"/>
    <property type="evidence" value="ECO:0007669"/>
    <property type="project" value="InterPro"/>
</dbReference>
<gene>
    <name evidence="1" type="ORF">HZA61_03705</name>
</gene>
<proteinExistence type="predicted"/>
<evidence type="ECO:0000313" key="2">
    <source>
        <dbReference type="Proteomes" id="UP000696931"/>
    </source>
</evidence>
<dbReference type="AlphaFoldDB" id="A0A933SA70"/>